<accession>A0A506XQ50</accession>
<dbReference type="InterPro" id="IPR011042">
    <property type="entry name" value="6-blade_b-propeller_TolB-like"/>
</dbReference>
<evidence type="ECO:0000256" key="1">
    <source>
        <dbReference type="SAM" id="MobiDB-lite"/>
    </source>
</evidence>
<evidence type="ECO:0000259" key="3">
    <source>
        <dbReference type="Pfam" id="PF07995"/>
    </source>
</evidence>
<feature type="compositionally biased region" description="Low complexity" evidence="1">
    <location>
        <begin position="40"/>
        <end position="49"/>
    </location>
</feature>
<dbReference type="InterPro" id="IPR012938">
    <property type="entry name" value="Glc/Sorbosone_DH"/>
</dbReference>
<evidence type="ECO:0000313" key="4">
    <source>
        <dbReference type="EMBL" id="TPW74791.1"/>
    </source>
</evidence>
<dbReference type="RefSeq" id="WP_141164422.1">
    <property type="nucleotide sequence ID" value="NZ_VHQG01000004.1"/>
</dbReference>
<dbReference type="AlphaFoldDB" id="A0A506XQ50"/>
<comment type="caution">
    <text evidence="4">The sequence shown here is derived from an EMBL/GenBank/DDBJ whole genome shotgun (WGS) entry which is preliminary data.</text>
</comment>
<dbReference type="PANTHER" id="PTHR19328">
    <property type="entry name" value="HEDGEHOG-INTERACTING PROTEIN"/>
    <property type="match status" value="1"/>
</dbReference>
<feature type="compositionally biased region" description="Pro residues" evidence="1">
    <location>
        <begin position="26"/>
        <end position="39"/>
    </location>
</feature>
<dbReference type="InterPro" id="IPR011041">
    <property type="entry name" value="Quinoprot_gluc/sorb_DH_b-prop"/>
</dbReference>
<protein>
    <submittedName>
        <fullName evidence="4">PQQ-dependent sugar dehydrogenase</fullName>
    </submittedName>
</protein>
<gene>
    <name evidence="4" type="ORF">FJ657_14560</name>
</gene>
<dbReference type="Pfam" id="PF07995">
    <property type="entry name" value="GSDH"/>
    <property type="match status" value="1"/>
</dbReference>
<dbReference type="Gene3D" id="2.120.10.30">
    <property type="entry name" value="TolB, C-terminal domain"/>
    <property type="match status" value="1"/>
</dbReference>
<feature type="domain" description="Glucose/Sorbosone dehydrogenase" evidence="3">
    <location>
        <begin position="59"/>
        <end position="359"/>
    </location>
</feature>
<sequence length="380" mass="39808">MARRIQAALAVATLAGLALSACAPTDPAPASPAPTPPATTAPAGYTVPTGEPTVLASGLDTPWSIVRLSTGQTLISERDSGEIVQVRPDGKVASIGKVPGVVHQGEGGLLGLAEHDDGGMRWLYAYITTQNDNRIVRMPLGDELGLGTPQIVLKGLAKASNHDGGRIAFGPDGLLYATVGDAGEPARAQDRTSLNGKILRMTPTGGVPDGNPFDNSLVYSIGHRNPQGLAWDASGQLYAAEFGQDTWDEFNRIQPGKNYGWPIVEGQGGKRGYVDPLLQWKTDDASPSGLAYVGGTFYLAALKGQRLWSIQPDDLGRGWTQATGAVGTAWYEGEYGRIRDAVPGPDGTLWIITNNTDGRGSPKSGDDKLLQVSLTAQGAG</sequence>
<evidence type="ECO:0000256" key="2">
    <source>
        <dbReference type="SAM" id="SignalP"/>
    </source>
</evidence>
<dbReference type="Proteomes" id="UP000316252">
    <property type="component" value="Unassembled WGS sequence"/>
</dbReference>
<name>A0A506XQ50_9MICO</name>
<dbReference type="PANTHER" id="PTHR19328:SF13">
    <property type="entry name" value="HIPL1 PROTEIN"/>
    <property type="match status" value="1"/>
</dbReference>
<keyword evidence="2" id="KW-0732">Signal</keyword>
<dbReference type="OrthoDB" id="9770043at2"/>
<feature type="chain" id="PRO_5039641497" evidence="2">
    <location>
        <begin position="24"/>
        <end position="380"/>
    </location>
</feature>
<feature type="signal peptide" evidence="2">
    <location>
        <begin position="1"/>
        <end position="23"/>
    </location>
</feature>
<feature type="region of interest" description="Disordered" evidence="1">
    <location>
        <begin position="25"/>
        <end position="49"/>
    </location>
</feature>
<evidence type="ECO:0000313" key="5">
    <source>
        <dbReference type="Proteomes" id="UP000316252"/>
    </source>
</evidence>
<proteinExistence type="predicted"/>
<reference evidence="4 5" key="1">
    <citation type="submission" date="2019-06" db="EMBL/GenBank/DDBJ databases">
        <authorList>
            <person name="Li F."/>
        </authorList>
    </citation>
    <scope>NUCLEOTIDE SEQUENCE [LARGE SCALE GENOMIC DNA]</scope>
    <source>
        <strain evidence="4 5">10F1D-1</strain>
    </source>
</reference>
<dbReference type="EMBL" id="VHQG01000004">
    <property type="protein sequence ID" value="TPW74791.1"/>
    <property type="molecule type" value="Genomic_DNA"/>
</dbReference>
<organism evidence="4 5">
    <name type="scientific">Schumannella soli</name>
    <dbReference type="NCBI Taxonomy" id="2590779"/>
    <lineage>
        <taxon>Bacteria</taxon>
        <taxon>Bacillati</taxon>
        <taxon>Actinomycetota</taxon>
        <taxon>Actinomycetes</taxon>
        <taxon>Micrococcales</taxon>
        <taxon>Microbacteriaceae</taxon>
        <taxon>Schumannella</taxon>
    </lineage>
</organism>
<dbReference type="PROSITE" id="PS51257">
    <property type="entry name" value="PROKAR_LIPOPROTEIN"/>
    <property type="match status" value="1"/>
</dbReference>
<dbReference type="SUPFAM" id="SSF50952">
    <property type="entry name" value="Soluble quinoprotein glucose dehydrogenase"/>
    <property type="match status" value="1"/>
</dbReference>
<keyword evidence="5" id="KW-1185">Reference proteome</keyword>